<dbReference type="InterPro" id="IPR045238">
    <property type="entry name" value="Tim23-like"/>
</dbReference>
<keyword evidence="3 6" id="KW-1133">Transmembrane helix</keyword>
<reference evidence="8 9" key="1">
    <citation type="submission" date="2024-02" db="EMBL/GenBank/DDBJ databases">
        <title>High-quality chromosome-scale genome assembly of Pensacola bahiagrass (Paspalum notatum Flugge var. saurae).</title>
        <authorList>
            <person name="Vega J.M."/>
            <person name="Podio M."/>
            <person name="Orjuela J."/>
            <person name="Siena L.A."/>
            <person name="Pessino S.C."/>
            <person name="Combes M.C."/>
            <person name="Mariac C."/>
            <person name="Albertini E."/>
            <person name="Pupilli F."/>
            <person name="Ortiz J.P.A."/>
            <person name="Leblanc O."/>
        </authorList>
    </citation>
    <scope>NUCLEOTIDE SEQUENCE [LARGE SCALE GENOMIC DNA]</scope>
    <source>
        <strain evidence="8">R1</strain>
        <tissue evidence="8">Leaf</tissue>
    </source>
</reference>
<dbReference type="Proteomes" id="UP001341281">
    <property type="component" value="Chromosome 05"/>
</dbReference>
<dbReference type="Pfam" id="PF02466">
    <property type="entry name" value="Tim17"/>
    <property type="match status" value="1"/>
</dbReference>
<protein>
    <recommendedName>
        <fullName evidence="10">Mitochondrial import inner membrane translocase subunit tim23</fullName>
    </recommendedName>
</protein>
<keyword evidence="9" id="KW-1185">Reference proteome</keyword>
<evidence type="ECO:0008006" key="10">
    <source>
        <dbReference type="Google" id="ProtNLM"/>
    </source>
</evidence>
<feature type="compositionally biased region" description="Low complexity" evidence="5">
    <location>
        <begin position="108"/>
        <end position="127"/>
    </location>
</feature>
<comment type="subcellular location">
    <subcellularLocation>
        <location evidence="1">Membrane</location>
        <topology evidence="1">Multi-pass membrane protein</topology>
    </subcellularLocation>
</comment>
<feature type="region of interest" description="Disordered" evidence="5">
    <location>
        <begin position="32"/>
        <end position="64"/>
    </location>
</feature>
<evidence type="ECO:0000256" key="1">
    <source>
        <dbReference type="ARBA" id="ARBA00004141"/>
    </source>
</evidence>
<feature type="signal peptide" evidence="7">
    <location>
        <begin position="1"/>
        <end position="23"/>
    </location>
</feature>
<proteinExistence type="predicted"/>
<feature type="transmembrane region" description="Helical" evidence="6">
    <location>
        <begin position="293"/>
        <end position="315"/>
    </location>
</feature>
<dbReference type="GO" id="GO:0008320">
    <property type="term" value="F:protein transmembrane transporter activity"/>
    <property type="evidence" value="ECO:0007669"/>
    <property type="project" value="TreeGrafter"/>
</dbReference>
<gene>
    <name evidence="8" type="ORF">U9M48_022452</name>
</gene>
<feature type="region of interest" description="Disordered" evidence="5">
    <location>
        <begin position="105"/>
        <end position="146"/>
    </location>
</feature>
<dbReference type="GO" id="GO:0030150">
    <property type="term" value="P:protein import into mitochondrial matrix"/>
    <property type="evidence" value="ECO:0007669"/>
    <property type="project" value="TreeGrafter"/>
</dbReference>
<dbReference type="PANTHER" id="PTHR15371">
    <property type="entry name" value="TIM23"/>
    <property type="match status" value="1"/>
</dbReference>
<dbReference type="GO" id="GO:0005744">
    <property type="term" value="C:TIM23 mitochondrial import inner membrane translocase complex"/>
    <property type="evidence" value="ECO:0007669"/>
    <property type="project" value="TreeGrafter"/>
</dbReference>
<evidence type="ECO:0000256" key="3">
    <source>
        <dbReference type="ARBA" id="ARBA00022989"/>
    </source>
</evidence>
<dbReference type="AlphaFoldDB" id="A0AAQ3TLW0"/>
<feature type="compositionally biased region" description="Polar residues" evidence="5">
    <location>
        <begin position="43"/>
        <end position="64"/>
    </location>
</feature>
<feature type="chain" id="PRO_5042912003" description="Mitochondrial import inner membrane translocase subunit tim23" evidence="7">
    <location>
        <begin position="24"/>
        <end position="324"/>
    </location>
</feature>
<evidence type="ECO:0000256" key="4">
    <source>
        <dbReference type="ARBA" id="ARBA00023136"/>
    </source>
</evidence>
<organism evidence="8 9">
    <name type="scientific">Paspalum notatum var. saurae</name>
    <dbReference type="NCBI Taxonomy" id="547442"/>
    <lineage>
        <taxon>Eukaryota</taxon>
        <taxon>Viridiplantae</taxon>
        <taxon>Streptophyta</taxon>
        <taxon>Embryophyta</taxon>
        <taxon>Tracheophyta</taxon>
        <taxon>Spermatophyta</taxon>
        <taxon>Magnoliopsida</taxon>
        <taxon>Liliopsida</taxon>
        <taxon>Poales</taxon>
        <taxon>Poaceae</taxon>
        <taxon>PACMAD clade</taxon>
        <taxon>Panicoideae</taxon>
        <taxon>Andropogonodae</taxon>
        <taxon>Paspaleae</taxon>
        <taxon>Paspalinae</taxon>
        <taxon>Paspalum</taxon>
    </lineage>
</organism>
<evidence type="ECO:0000256" key="5">
    <source>
        <dbReference type="SAM" id="MobiDB-lite"/>
    </source>
</evidence>
<keyword evidence="2 6" id="KW-0812">Transmembrane</keyword>
<evidence type="ECO:0000256" key="7">
    <source>
        <dbReference type="SAM" id="SignalP"/>
    </source>
</evidence>
<sequence length="324" mass="34129">MAPRKLLATLVSAGSFILLLVKNLCPFTTDLPADGTPKEKEITSTATRKSKRLSVQSDSYQPNASADATAPAYSLVRRCVGLALINPEPNDATTQSSVDAIKTEHARAVSPRPARAGASPSPAMSRANPVNPRDDTTMQPDGGRRYIPMPENIGLLAFRPMYPGMYDVPSAPELLFEEEALKEGRSWGEDLTLYTGLSYLAGTTAGAVAGLRRAAVEAERGESLKLRFSRVLNNCGSAGRAYGNRLGVIAMLFSATKSGVREFRSGADDWINTAAAGISTGALYRMPGGPRSAIVGGVFGGILAGAGFVAGRPLLKKFAPNLGI</sequence>
<keyword evidence="7" id="KW-0732">Signal</keyword>
<name>A0AAQ3TLW0_PASNO</name>
<keyword evidence="4 6" id="KW-0472">Membrane</keyword>
<evidence type="ECO:0000256" key="2">
    <source>
        <dbReference type="ARBA" id="ARBA00022692"/>
    </source>
</evidence>
<evidence type="ECO:0000313" key="9">
    <source>
        <dbReference type="Proteomes" id="UP001341281"/>
    </source>
</evidence>
<evidence type="ECO:0000313" key="8">
    <source>
        <dbReference type="EMBL" id="WVZ74244.1"/>
    </source>
</evidence>
<dbReference type="EMBL" id="CP144749">
    <property type="protein sequence ID" value="WVZ74244.1"/>
    <property type="molecule type" value="Genomic_DNA"/>
</dbReference>
<accession>A0AAQ3TLW0</accession>
<evidence type="ECO:0000256" key="6">
    <source>
        <dbReference type="SAM" id="Phobius"/>
    </source>
</evidence>
<dbReference type="PANTHER" id="PTHR15371:SF19">
    <property type="entry name" value="OS04G0566700 PROTEIN"/>
    <property type="match status" value="1"/>
</dbReference>